<evidence type="ECO:0000256" key="8">
    <source>
        <dbReference type="ARBA" id="ARBA00023204"/>
    </source>
</evidence>
<dbReference type="PATRIC" id="fig|38307.3.peg.469"/>
<dbReference type="GO" id="GO:0004518">
    <property type="term" value="F:nuclease activity"/>
    <property type="evidence" value="ECO:0007669"/>
    <property type="project" value="UniProtKB-KW"/>
</dbReference>
<keyword evidence="3" id="KW-0540">Nuclease</keyword>
<protein>
    <recommendedName>
        <fullName evidence="9">Endonuclease/exonuclease/phosphatase domain-containing protein</fullName>
    </recommendedName>
</protein>
<proteinExistence type="predicted"/>
<dbReference type="EMBL" id="LUTU01000004">
    <property type="protein sequence ID" value="OAJ68885.1"/>
    <property type="molecule type" value="Genomic_DNA"/>
</dbReference>
<keyword evidence="6" id="KW-0378">Hydrolase</keyword>
<dbReference type="InterPro" id="IPR005135">
    <property type="entry name" value="Endo/exonuclease/phosphatase"/>
</dbReference>
<name>A0A1B6VNV0_9PROT</name>
<evidence type="ECO:0000313" key="11">
    <source>
        <dbReference type="EMBL" id="OAJ68885.1"/>
    </source>
</evidence>
<reference evidence="11 12" key="2">
    <citation type="submission" date="2016-03" db="EMBL/GenBank/DDBJ databases">
        <title>Draft genome sequence of Gluconobacter cerinus strain CECT 9110.</title>
        <authorList>
            <person name="Sainz F."/>
            <person name="Mas A."/>
            <person name="Torija M.J."/>
        </authorList>
    </citation>
    <scope>NUCLEOTIDE SEQUENCE [LARGE SCALE GENOMIC DNA]</scope>
    <source>
        <strain evidence="11 12">CECT 9110</strain>
    </source>
</reference>
<evidence type="ECO:0000313" key="13">
    <source>
        <dbReference type="Proteomes" id="UP001156614"/>
    </source>
</evidence>
<dbReference type="Pfam" id="PF03372">
    <property type="entry name" value="Exo_endo_phos"/>
    <property type="match status" value="1"/>
</dbReference>
<accession>A0A1B6VNV0</accession>
<dbReference type="GO" id="GO:0046872">
    <property type="term" value="F:metal ion binding"/>
    <property type="evidence" value="ECO:0007669"/>
    <property type="project" value="UniProtKB-KW"/>
</dbReference>
<evidence type="ECO:0000313" key="12">
    <source>
        <dbReference type="Proteomes" id="UP000077786"/>
    </source>
</evidence>
<organism evidence="11 12">
    <name type="scientific">Gluconobacter cerinus</name>
    <dbReference type="NCBI Taxonomy" id="38307"/>
    <lineage>
        <taxon>Bacteria</taxon>
        <taxon>Pseudomonadati</taxon>
        <taxon>Pseudomonadota</taxon>
        <taxon>Alphaproteobacteria</taxon>
        <taxon>Acetobacterales</taxon>
        <taxon>Acetobacteraceae</taxon>
        <taxon>Gluconobacter</taxon>
    </lineage>
</organism>
<dbReference type="AlphaFoldDB" id="A0A1B6VNV0"/>
<gene>
    <name evidence="11" type="ORF">A0123_00452</name>
    <name evidence="10" type="ORF">GCM10007867_01770</name>
</gene>
<dbReference type="OrthoDB" id="7979217at2"/>
<dbReference type="EMBL" id="BSNU01000001">
    <property type="protein sequence ID" value="GLQ61332.1"/>
    <property type="molecule type" value="Genomic_DNA"/>
</dbReference>
<dbReference type="PANTHER" id="PTHR15822:SF4">
    <property type="entry name" value="TYROSYL-DNA PHOSPHODIESTERASE 2"/>
    <property type="match status" value="1"/>
</dbReference>
<keyword evidence="7" id="KW-0460">Magnesium</keyword>
<dbReference type="RefSeq" id="WP_046901441.1">
    <property type="nucleotide sequence ID" value="NZ_BEWM01000003.1"/>
</dbReference>
<keyword evidence="13" id="KW-1185">Reference proteome</keyword>
<sequence length="208" mass="23487">MTASLMSGAPFRVLSWNLLRWDGASLEDILTVIRSENPDVVLMQEAQEPVDVLPEILGGYYDRIPLPGRPHGTACWSRLPFTQPPSFCHLPRGLMVKRTAQILDFGNFSLANVHLSHGQILNRRQLRSLTANMHRRAVIMGDFNLVGPVLLPGFHDVGPREKTHRMLDRLPLRLDRCLVRGVNRLEAKALPRFGSDHRPISVTLRLNP</sequence>
<evidence type="ECO:0000256" key="1">
    <source>
        <dbReference type="ARBA" id="ARBA00001936"/>
    </source>
</evidence>
<evidence type="ECO:0000256" key="3">
    <source>
        <dbReference type="ARBA" id="ARBA00022722"/>
    </source>
</evidence>
<dbReference type="GO" id="GO:0006302">
    <property type="term" value="P:double-strand break repair"/>
    <property type="evidence" value="ECO:0007669"/>
    <property type="project" value="TreeGrafter"/>
</dbReference>
<dbReference type="Proteomes" id="UP000077786">
    <property type="component" value="Unassembled WGS sequence"/>
</dbReference>
<comment type="cofactor">
    <cofactor evidence="1">
        <name>Mn(2+)</name>
        <dbReference type="ChEBI" id="CHEBI:29035"/>
    </cofactor>
</comment>
<dbReference type="GO" id="GO:0005737">
    <property type="term" value="C:cytoplasm"/>
    <property type="evidence" value="ECO:0007669"/>
    <property type="project" value="TreeGrafter"/>
</dbReference>
<comment type="cofactor">
    <cofactor evidence="2">
        <name>Mg(2+)</name>
        <dbReference type="ChEBI" id="CHEBI:18420"/>
    </cofactor>
</comment>
<feature type="domain" description="Endonuclease/exonuclease/phosphatase" evidence="9">
    <location>
        <begin position="14"/>
        <end position="197"/>
    </location>
</feature>
<evidence type="ECO:0000256" key="6">
    <source>
        <dbReference type="ARBA" id="ARBA00022801"/>
    </source>
</evidence>
<dbReference type="InterPro" id="IPR051547">
    <property type="entry name" value="TDP2-like"/>
</dbReference>
<dbReference type="Gene3D" id="3.60.10.10">
    <property type="entry name" value="Endonuclease/exonuclease/phosphatase"/>
    <property type="match status" value="1"/>
</dbReference>
<evidence type="ECO:0000256" key="5">
    <source>
        <dbReference type="ARBA" id="ARBA00022763"/>
    </source>
</evidence>
<evidence type="ECO:0000256" key="4">
    <source>
        <dbReference type="ARBA" id="ARBA00022723"/>
    </source>
</evidence>
<dbReference type="GO" id="GO:0070260">
    <property type="term" value="F:5'-tyrosyl-DNA phosphodiesterase activity"/>
    <property type="evidence" value="ECO:0007669"/>
    <property type="project" value="TreeGrafter"/>
</dbReference>
<evidence type="ECO:0000256" key="2">
    <source>
        <dbReference type="ARBA" id="ARBA00001946"/>
    </source>
</evidence>
<keyword evidence="4" id="KW-0479">Metal-binding</keyword>
<keyword evidence="5" id="KW-0227">DNA damage</keyword>
<reference evidence="10" key="4">
    <citation type="submission" date="2023-01" db="EMBL/GenBank/DDBJ databases">
        <title>Draft genome sequence of Gluconobacter cerinus strain NBRC 3267.</title>
        <authorList>
            <person name="Sun Q."/>
            <person name="Mori K."/>
        </authorList>
    </citation>
    <scope>NUCLEOTIDE SEQUENCE</scope>
    <source>
        <strain evidence="10">NBRC 3267</strain>
    </source>
</reference>
<dbReference type="PANTHER" id="PTHR15822">
    <property type="entry name" value="TRAF AND TNF RECEPTOR-ASSOCIATED PROTEIN"/>
    <property type="match status" value="1"/>
</dbReference>
<dbReference type="GO" id="GO:0003697">
    <property type="term" value="F:single-stranded DNA binding"/>
    <property type="evidence" value="ECO:0007669"/>
    <property type="project" value="TreeGrafter"/>
</dbReference>
<keyword evidence="8" id="KW-0234">DNA repair</keyword>
<evidence type="ECO:0000259" key="9">
    <source>
        <dbReference type="Pfam" id="PF03372"/>
    </source>
</evidence>
<dbReference type="SUPFAM" id="SSF56219">
    <property type="entry name" value="DNase I-like"/>
    <property type="match status" value="1"/>
</dbReference>
<reference evidence="13" key="3">
    <citation type="journal article" date="2019" name="Int. J. Syst. Evol. Microbiol.">
        <title>The Global Catalogue of Microorganisms (GCM) 10K type strain sequencing project: providing services to taxonomists for standard genome sequencing and annotation.</title>
        <authorList>
            <consortium name="The Broad Institute Genomics Platform"/>
            <consortium name="The Broad Institute Genome Sequencing Center for Infectious Disease"/>
            <person name="Wu L."/>
            <person name="Ma J."/>
        </authorList>
    </citation>
    <scope>NUCLEOTIDE SEQUENCE [LARGE SCALE GENOMIC DNA]</scope>
    <source>
        <strain evidence="13">NBRC 3267</strain>
    </source>
</reference>
<comment type="caution">
    <text evidence="11">The sequence shown here is derived from an EMBL/GenBank/DDBJ whole genome shotgun (WGS) entry which is preliminary data.</text>
</comment>
<dbReference type="GeneID" id="89651124"/>
<dbReference type="Proteomes" id="UP001156614">
    <property type="component" value="Unassembled WGS sequence"/>
</dbReference>
<evidence type="ECO:0000313" key="10">
    <source>
        <dbReference type="EMBL" id="GLQ61332.1"/>
    </source>
</evidence>
<dbReference type="InterPro" id="IPR036691">
    <property type="entry name" value="Endo/exonu/phosph_ase_sf"/>
</dbReference>
<evidence type="ECO:0000256" key="7">
    <source>
        <dbReference type="ARBA" id="ARBA00022842"/>
    </source>
</evidence>
<reference evidence="10" key="1">
    <citation type="journal article" date="2014" name="Int. J. Syst. Evol. Microbiol.">
        <title>Complete genome sequence of Corynebacterium casei LMG S-19264T (=DSM 44701T), isolated from a smear-ripened cheese.</title>
        <authorList>
            <consortium name="US DOE Joint Genome Institute (JGI-PGF)"/>
            <person name="Walter F."/>
            <person name="Albersmeier A."/>
            <person name="Kalinowski J."/>
            <person name="Ruckert C."/>
        </authorList>
    </citation>
    <scope>NUCLEOTIDE SEQUENCE</scope>
    <source>
        <strain evidence="10">NBRC 3267</strain>
    </source>
</reference>